<evidence type="ECO:0000256" key="4">
    <source>
        <dbReference type="ARBA" id="ARBA00022763"/>
    </source>
</evidence>
<evidence type="ECO:0000256" key="8">
    <source>
        <dbReference type="HAMAP-Rule" id="MF_00201"/>
    </source>
</evidence>
<evidence type="ECO:0000313" key="10">
    <source>
        <dbReference type="EMBL" id="RDH45064.1"/>
    </source>
</evidence>
<evidence type="ECO:0000256" key="6">
    <source>
        <dbReference type="ARBA" id="ARBA00023204"/>
    </source>
</evidence>
<evidence type="ECO:0000256" key="1">
    <source>
        <dbReference type="ARBA" id="ARBA00003065"/>
    </source>
</evidence>
<dbReference type="InterPro" id="IPR003717">
    <property type="entry name" value="RecO"/>
</dbReference>
<feature type="domain" description="DNA replication/recombination mediator RecO N-terminal" evidence="9">
    <location>
        <begin position="6"/>
        <end position="75"/>
    </location>
</feature>
<name>A0A4P9VRM6_9GAMM</name>
<dbReference type="GO" id="GO:0043590">
    <property type="term" value="C:bacterial nucleoid"/>
    <property type="evidence" value="ECO:0007669"/>
    <property type="project" value="TreeGrafter"/>
</dbReference>
<proteinExistence type="inferred from homology"/>
<evidence type="ECO:0000256" key="3">
    <source>
        <dbReference type="ARBA" id="ARBA00021310"/>
    </source>
</evidence>
<dbReference type="HAMAP" id="MF_00201">
    <property type="entry name" value="RecO"/>
    <property type="match status" value="1"/>
</dbReference>
<dbReference type="InterPro" id="IPR012340">
    <property type="entry name" value="NA-bd_OB-fold"/>
</dbReference>
<keyword evidence="6 8" id="KW-0234">DNA repair</keyword>
<reference evidence="10 11" key="1">
    <citation type="submission" date="2017-04" db="EMBL/GenBank/DDBJ databases">
        <title>Draft genome sequence of Zooshikella ganghwensis VG4 isolated from Red Sea sediments.</title>
        <authorList>
            <person name="Rehman Z."/>
            <person name="Alam I."/>
            <person name="Kamau A."/>
            <person name="Bajic V."/>
            <person name="Leiknes T."/>
        </authorList>
    </citation>
    <scope>NUCLEOTIDE SEQUENCE [LARGE SCALE GENOMIC DNA]</scope>
    <source>
        <strain evidence="10 11">VG4</strain>
    </source>
</reference>
<dbReference type="AlphaFoldDB" id="A0A4P9VRM6"/>
<dbReference type="InterPro" id="IPR037278">
    <property type="entry name" value="ARFGAP/RecO"/>
</dbReference>
<comment type="caution">
    <text evidence="10">The sequence shown here is derived from an EMBL/GenBank/DDBJ whole genome shotgun (WGS) entry which is preliminary data.</text>
</comment>
<dbReference type="Gene3D" id="1.20.1440.120">
    <property type="entry name" value="Recombination protein O, C-terminal domain"/>
    <property type="match status" value="1"/>
</dbReference>
<dbReference type="InterPro" id="IPR022572">
    <property type="entry name" value="DNA_rep/recomb_RecO_N"/>
</dbReference>
<keyword evidence="5 8" id="KW-0233">DNA recombination</keyword>
<accession>A0A4P9VRM6</accession>
<keyword evidence="11" id="KW-1185">Reference proteome</keyword>
<dbReference type="EMBL" id="NDXW01000001">
    <property type="protein sequence ID" value="RDH45064.1"/>
    <property type="molecule type" value="Genomic_DNA"/>
</dbReference>
<dbReference type="SUPFAM" id="SSF50249">
    <property type="entry name" value="Nucleic acid-binding proteins"/>
    <property type="match status" value="1"/>
</dbReference>
<dbReference type="RefSeq" id="WP_094788090.1">
    <property type="nucleotide sequence ID" value="NZ_NDXW01000001.1"/>
</dbReference>
<protein>
    <recommendedName>
        <fullName evidence="3 8">DNA repair protein RecO</fullName>
    </recommendedName>
    <alternativeName>
        <fullName evidence="7 8">Recombination protein O</fullName>
    </alternativeName>
</protein>
<evidence type="ECO:0000256" key="5">
    <source>
        <dbReference type="ARBA" id="ARBA00023172"/>
    </source>
</evidence>
<dbReference type="Pfam" id="PF11967">
    <property type="entry name" value="RecO_N"/>
    <property type="match status" value="1"/>
</dbReference>
<evidence type="ECO:0000256" key="7">
    <source>
        <dbReference type="ARBA" id="ARBA00033409"/>
    </source>
</evidence>
<keyword evidence="4 8" id="KW-0227">DNA damage</keyword>
<dbReference type="GO" id="GO:0006302">
    <property type="term" value="P:double-strand break repair"/>
    <property type="evidence" value="ECO:0007669"/>
    <property type="project" value="TreeGrafter"/>
</dbReference>
<comment type="function">
    <text evidence="1 8">Involved in DNA repair and RecF pathway recombination.</text>
</comment>
<evidence type="ECO:0000259" key="9">
    <source>
        <dbReference type="Pfam" id="PF11967"/>
    </source>
</evidence>
<dbReference type="InterPro" id="IPR042242">
    <property type="entry name" value="RecO_C"/>
</dbReference>
<dbReference type="Proteomes" id="UP000257039">
    <property type="component" value="Unassembled WGS sequence"/>
</dbReference>
<comment type="similarity">
    <text evidence="2 8">Belongs to the RecO family.</text>
</comment>
<dbReference type="PANTHER" id="PTHR33991:SF1">
    <property type="entry name" value="DNA REPAIR PROTEIN RECO"/>
    <property type="match status" value="1"/>
</dbReference>
<organism evidence="10 11">
    <name type="scientific">Zooshikella ganghwensis</name>
    <dbReference type="NCBI Taxonomy" id="202772"/>
    <lineage>
        <taxon>Bacteria</taxon>
        <taxon>Pseudomonadati</taxon>
        <taxon>Pseudomonadota</taxon>
        <taxon>Gammaproteobacteria</taxon>
        <taxon>Oceanospirillales</taxon>
        <taxon>Zooshikellaceae</taxon>
        <taxon>Zooshikella</taxon>
    </lineage>
</organism>
<sequence>MTVELVSGYVLHQRPYRENSTLVDLFTKEQGRLKVICKTSKKQKRQTLPTLQPFVSYWLQLKKQQTLLSCYQWETNASPFKLNGDTLYCAFYLNELLYRLLPTHDTSTDIFQLYTQTLSSLTIAKNTLDIVLRRFEKQLLIALGYGLPLLYEAESDAFIEPAKVYCFVPELGFIKATKKELSQQAYRCFPGRELLAIAEDNYLQKSTRQSAKRLMRLALRELLGDKPLNSRALFPVKRK</sequence>
<dbReference type="Gene3D" id="2.40.50.140">
    <property type="entry name" value="Nucleic acid-binding proteins"/>
    <property type="match status" value="1"/>
</dbReference>
<dbReference type="SUPFAM" id="SSF57863">
    <property type="entry name" value="ArfGap/RecO-like zinc finger"/>
    <property type="match status" value="1"/>
</dbReference>
<dbReference type="NCBIfam" id="TIGR00613">
    <property type="entry name" value="reco"/>
    <property type="match status" value="1"/>
</dbReference>
<evidence type="ECO:0000256" key="2">
    <source>
        <dbReference type="ARBA" id="ARBA00007452"/>
    </source>
</evidence>
<evidence type="ECO:0000313" key="11">
    <source>
        <dbReference type="Proteomes" id="UP000257039"/>
    </source>
</evidence>
<dbReference type="Pfam" id="PF02565">
    <property type="entry name" value="RecO_C"/>
    <property type="match status" value="1"/>
</dbReference>
<gene>
    <name evidence="8 10" type="primary">recO</name>
    <name evidence="10" type="ORF">B9G39_17380</name>
</gene>
<dbReference type="GO" id="GO:0006310">
    <property type="term" value="P:DNA recombination"/>
    <property type="evidence" value="ECO:0007669"/>
    <property type="project" value="UniProtKB-UniRule"/>
</dbReference>
<dbReference type="PANTHER" id="PTHR33991">
    <property type="entry name" value="DNA REPAIR PROTEIN RECO"/>
    <property type="match status" value="1"/>
</dbReference>